<reference evidence="1 2" key="1">
    <citation type="submission" date="2019-03" db="EMBL/GenBank/DDBJ databases">
        <title>Genomic analyses of the natural microbiome of Caenorhabditis elegans.</title>
        <authorList>
            <person name="Samuel B."/>
        </authorList>
    </citation>
    <scope>NUCLEOTIDE SEQUENCE [LARGE SCALE GENOMIC DNA]</scope>
    <source>
        <strain evidence="1 2">BIGb0525</strain>
    </source>
</reference>
<dbReference type="EMBL" id="SOCQ01000001">
    <property type="protein sequence ID" value="TDV53144.1"/>
    <property type="molecule type" value="Genomic_DNA"/>
</dbReference>
<organism evidence="1 2">
    <name type="scientific">Pseudomonas helmanticensis</name>
    <dbReference type="NCBI Taxonomy" id="1471381"/>
    <lineage>
        <taxon>Bacteria</taxon>
        <taxon>Pseudomonadati</taxon>
        <taxon>Pseudomonadota</taxon>
        <taxon>Gammaproteobacteria</taxon>
        <taxon>Pseudomonadales</taxon>
        <taxon>Pseudomonadaceae</taxon>
        <taxon>Pseudomonas</taxon>
    </lineage>
</organism>
<comment type="caution">
    <text evidence="1">The sequence shown here is derived from an EMBL/GenBank/DDBJ whole genome shotgun (WGS) entry which is preliminary data.</text>
</comment>
<accession>A0A4R7VTK7</accession>
<evidence type="ECO:0000313" key="2">
    <source>
        <dbReference type="Proteomes" id="UP000295804"/>
    </source>
</evidence>
<gene>
    <name evidence="1" type="ORF">EDF87_101213</name>
</gene>
<evidence type="ECO:0000313" key="1">
    <source>
        <dbReference type="EMBL" id="TDV53144.1"/>
    </source>
</evidence>
<name>A0A4R7VTK7_9PSED</name>
<proteinExistence type="predicted"/>
<sequence length="221" mass="24294">MATLRRKTPGELNPYLLGDTPCCLGFSQQAPTARFTGAGSVYLVHLAAGASLEIATTGTWPDTGKSRISTWEFDATSLGNIDVRLEGNKLKIGTCTVRLLDYDPEKTFTDRVRVITATGLIKVVDLALRTICFDGFDGRFFSAPDATLDTLPHAFAHFADKVVNVQYVGHGDSTKPVKYSFPERHWLVGDDVIDFAQLTVQSRCSHQIPYPIAERFSLPPI</sequence>
<protein>
    <submittedName>
        <fullName evidence="1">Uncharacterized protein</fullName>
    </submittedName>
</protein>
<dbReference type="Proteomes" id="UP000295804">
    <property type="component" value="Unassembled WGS sequence"/>
</dbReference>
<dbReference type="RefSeq" id="WP_134173855.1">
    <property type="nucleotide sequence ID" value="NZ_SOCQ01000001.1"/>
</dbReference>
<dbReference type="AlphaFoldDB" id="A0A4R7VTK7"/>